<accession>A0A1B0BJD7</accession>
<keyword evidence="2" id="KW-1185">Reference proteome</keyword>
<name>A0A1B0BJD7_9MUSC</name>
<dbReference type="AlphaFoldDB" id="A0A1B0BJD7"/>
<sequence>MSGAFDVVNPAKPHPFPVTLITENLRLLPIFPFIINTILFSKTRVSNPSKVSSPTGSGVPILLPAILVPDQPRSIGLIFITLNPPMESRNPLPLPRFFPALLTAVTPLHKSEAGTEKNYTTRNSFYDNLVKLLVLESSLRRLRCLSSPAWLKRLGIQQVVELDV</sequence>
<proteinExistence type="predicted"/>
<evidence type="ECO:0000313" key="1">
    <source>
        <dbReference type="EnsemblMetazoa" id="GPPI032020-PA"/>
    </source>
</evidence>
<organism evidence="1 2">
    <name type="scientific">Glossina palpalis gambiensis</name>
    <dbReference type="NCBI Taxonomy" id="67801"/>
    <lineage>
        <taxon>Eukaryota</taxon>
        <taxon>Metazoa</taxon>
        <taxon>Ecdysozoa</taxon>
        <taxon>Arthropoda</taxon>
        <taxon>Hexapoda</taxon>
        <taxon>Insecta</taxon>
        <taxon>Pterygota</taxon>
        <taxon>Neoptera</taxon>
        <taxon>Endopterygota</taxon>
        <taxon>Diptera</taxon>
        <taxon>Brachycera</taxon>
        <taxon>Muscomorpha</taxon>
        <taxon>Hippoboscoidea</taxon>
        <taxon>Glossinidae</taxon>
        <taxon>Glossina</taxon>
    </lineage>
</organism>
<protein>
    <submittedName>
        <fullName evidence="1">Uncharacterized protein</fullName>
    </submittedName>
</protein>
<evidence type="ECO:0000313" key="2">
    <source>
        <dbReference type="Proteomes" id="UP000092460"/>
    </source>
</evidence>
<dbReference type="EnsemblMetazoa" id="GPPI032020-RA">
    <property type="protein sequence ID" value="GPPI032020-PA"/>
    <property type="gene ID" value="GPPI032020"/>
</dbReference>
<reference evidence="1" key="2">
    <citation type="submission" date="2020-05" db="UniProtKB">
        <authorList>
            <consortium name="EnsemblMetazoa"/>
        </authorList>
    </citation>
    <scope>IDENTIFICATION</scope>
    <source>
        <strain evidence="1">IAEA</strain>
    </source>
</reference>
<dbReference type="Proteomes" id="UP000092460">
    <property type="component" value="Unassembled WGS sequence"/>
</dbReference>
<dbReference type="VEuPathDB" id="VectorBase:GPPI032020"/>
<reference evidence="2" key="1">
    <citation type="submission" date="2015-01" db="EMBL/GenBank/DDBJ databases">
        <authorList>
            <person name="Aksoy S."/>
            <person name="Warren W."/>
            <person name="Wilson R.K."/>
        </authorList>
    </citation>
    <scope>NUCLEOTIDE SEQUENCE [LARGE SCALE GENOMIC DNA]</scope>
    <source>
        <strain evidence="2">IAEA</strain>
    </source>
</reference>
<dbReference type="EMBL" id="JXJN01015367">
    <property type="status" value="NOT_ANNOTATED_CDS"/>
    <property type="molecule type" value="Genomic_DNA"/>
</dbReference>